<dbReference type="PANTHER" id="PTHR37538">
    <property type="entry name" value="BTB DOMAIN-CONTAINING PROTEIN"/>
    <property type="match status" value="1"/>
</dbReference>
<protein>
    <submittedName>
        <fullName evidence="2">Uncharacterized protein</fullName>
    </submittedName>
</protein>
<dbReference type="EMBL" id="JAGPYM010000044">
    <property type="protein sequence ID" value="KAH6873793.1"/>
    <property type="molecule type" value="Genomic_DNA"/>
</dbReference>
<organism evidence="2 3">
    <name type="scientific">Thelonectria olida</name>
    <dbReference type="NCBI Taxonomy" id="1576542"/>
    <lineage>
        <taxon>Eukaryota</taxon>
        <taxon>Fungi</taxon>
        <taxon>Dikarya</taxon>
        <taxon>Ascomycota</taxon>
        <taxon>Pezizomycotina</taxon>
        <taxon>Sordariomycetes</taxon>
        <taxon>Hypocreomycetidae</taxon>
        <taxon>Hypocreales</taxon>
        <taxon>Nectriaceae</taxon>
        <taxon>Thelonectria</taxon>
    </lineage>
</organism>
<dbReference type="OrthoDB" id="3594103at2759"/>
<dbReference type="PANTHER" id="PTHR37538:SF1">
    <property type="entry name" value="BTB DOMAIN-CONTAINING PROTEIN"/>
    <property type="match status" value="1"/>
</dbReference>
<gene>
    <name evidence="2" type="ORF">B0T10DRAFT_588493</name>
</gene>
<keyword evidence="3" id="KW-1185">Reference proteome</keyword>
<proteinExistence type="predicted"/>
<evidence type="ECO:0000313" key="2">
    <source>
        <dbReference type="EMBL" id="KAH6873793.1"/>
    </source>
</evidence>
<dbReference type="AlphaFoldDB" id="A0A9P8VRU5"/>
<reference evidence="2 3" key="1">
    <citation type="journal article" date="2021" name="Nat. Commun.">
        <title>Genetic determinants of endophytism in the Arabidopsis root mycobiome.</title>
        <authorList>
            <person name="Mesny F."/>
            <person name="Miyauchi S."/>
            <person name="Thiergart T."/>
            <person name="Pickel B."/>
            <person name="Atanasova L."/>
            <person name="Karlsson M."/>
            <person name="Huettel B."/>
            <person name="Barry K.W."/>
            <person name="Haridas S."/>
            <person name="Chen C."/>
            <person name="Bauer D."/>
            <person name="Andreopoulos W."/>
            <person name="Pangilinan J."/>
            <person name="LaButti K."/>
            <person name="Riley R."/>
            <person name="Lipzen A."/>
            <person name="Clum A."/>
            <person name="Drula E."/>
            <person name="Henrissat B."/>
            <person name="Kohler A."/>
            <person name="Grigoriev I.V."/>
            <person name="Martin F.M."/>
            <person name="Hacquard S."/>
        </authorList>
    </citation>
    <scope>NUCLEOTIDE SEQUENCE [LARGE SCALE GENOMIC DNA]</scope>
    <source>
        <strain evidence="2 3">MPI-CAGE-CH-0241</strain>
    </source>
</reference>
<evidence type="ECO:0000256" key="1">
    <source>
        <dbReference type="SAM" id="MobiDB-lite"/>
    </source>
</evidence>
<comment type="caution">
    <text evidence="2">The sequence shown here is derived from an EMBL/GenBank/DDBJ whole genome shotgun (WGS) entry which is preliminary data.</text>
</comment>
<evidence type="ECO:0000313" key="3">
    <source>
        <dbReference type="Proteomes" id="UP000777438"/>
    </source>
</evidence>
<sequence>MTTNTDAEVEVACGSQEEDPRPKDSPYSSPLVHVLFDSGREFLVPKDILCKKIPSLPVVDVWMPTPGNCKTCRGPRGPGGFEKQAKLGHLSQEVGHILIHYLFTNEYESLQPSGESLEEKQESEFVTAIQAADAAQIYKLPTLANLAVMEIRRLGDKLSFLRLVDLIEQTSKQILHQPDVLAYVDCRIQALCNDLTASLADELLFELGTPTTVSRALFKSLIGLRKKDLATEKYRVQLGSEDEESSGGDCDLKPASCTSSLVFPKMNHVPGE</sequence>
<name>A0A9P8VRU5_9HYPO</name>
<accession>A0A9P8VRU5</accession>
<dbReference type="Proteomes" id="UP000777438">
    <property type="component" value="Unassembled WGS sequence"/>
</dbReference>
<feature type="region of interest" description="Disordered" evidence="1">
    <location>
        <begin position="1"/>
        <end position="27"/>
    </location>
</feature>